<reference evidence="2 3" key="1">
    <citation type="submission" date="2024-01" db="EMBL/GenBank/DDBJ databases">
        <title>A draft genome for the cacao thread blight pathogen Marasmiellus scandens.</title>
        <authorList>
            <person name="Baruah I.K."/>
            <person name="Leung J."/>
            <person name="Bukari Y."/>
            <person name="Amoako-Attah I."/>
            <person name="Meinhardt L.W."/>
            <person name="Bailey B.A."/>
            <person name="Cohen S.P."/>
        </authorList>
    </citation>
    <scope>NUCLEOTIDE SEQUENCE [LARGE SCALE GENOMIC DNA]</scope>
    <source>
        <strain evidence="2 3">GH-19</strain>
    </source>
</reference>
<name>A0ABR1IPS8_9AGAR</name>
<sequence>MELSLSEQDPFNAVFFAPDGSAIYHTDTPLTFFSTRHTTINKLSRDGPQQMAVVEVHGWSDSIVNVWGRSFVPCQSHTFTNSEAFVASDNRSYKWKNDWGGQLTLHPDDGSDQIIAMYDSGSLGILSNSRPPTLAILPPGQHIMDEIVATFIYMEEKRRRRRRRRRQRAMN</sequence>
<dbReference type="Pfam" id="PF20236">
    <property type="entry name" value="DUF6593"/>
    <property type="match status" value="1"/>
</dbReference>
<organism evidence="2 3">
    <name type="scientific">Marasmiellus scandens</name>
    <dbReference type="NCBI Taxonomy" id="2682957"/>
    <lineage>
        <taxon>Eukaryota</taxon>
        <taxon>Fungi</taxon>
        <taxon>Dikarya</taxon>
        <taxon>Basidiomycota</taxon>
        <taxon>Agaricomycotina</taxon>
        <taxon>Agaricomycetes</taxon>
        <taxon>Agaricomycetidae</taxon>
        <taxon>Agaricales</taxon>
        <taxon>Marasmiineae</taxon>
        <taxon>Omphalotaceae</taxon>
        <taxon>Marasmiellus</taxon>
    </lineage>
</organism>
<dbReference type="InterPro" id="IPR046528">
    <property type="entry name" value="DUF6593"/>
</dbReference>
<protein>
    <recommendedName>
        <fullName evidence="1">DUF6593 domain-containing protein</fullName>
    </recommendedName>
</protein>
<proteinExistence type="predicted"/>
<comment type="caution">
    <text evidence="2">The sequence shown here is derived from an EMBL/GenBank/DDBJ whole genome shotgun (WGS) entry which is preliminary data.</text>
</comment>
<gene>
    <name evidence="2" type="ORF">VKT23_018729</name>
</gene>
<keyword evidence="3" id="KW-1185">Reference proteome</keyword>
<dbReference type="Proteomes" id="UP001498398">
    <property type="component" value="Unassembled WGS sequence"/>
</dbReference>
<evidence type="ECO:0000259" key="1">
    <source>
        <dbReference type="Pfam" id="PF20236"/>
    </source>
</evidence>
<evidence type="ECO:0000313" key="3">
    <source>
        <dbReference type="Proteomes" id="UP001498398"/>
    </source>
</evidence>
<dbReference type="EMBL" id="JBANRG010000088">
    <property type="protein sequence ID" value="KAK7437103.1"/>
    <property type="molecule type" value="Genomic_DNA"/>
</dbReference>
<feature type="domain" description="DUF6593" evidence="1">
    <location>
        <begin position="9"/>
        <end position="160"/>
    </location>
</feature>
<accession>A0ABR1IPS8</accession>
<evidence type="ECO:0000313" key="2">
    <source>
        <dbReference type="EMBL" id="KAK7437103.1"/>
    </source>
</evidence>